<accession>A0A1C4FN44</accession>
<reference evidence="11 12" key="1">
    <citation type="submission" date="2016-11" db="EMBL/GenBank/DDBJ databases">
        <title>Identification of Bacillus cereus isolated from egg-white.</title>
        <authorList>
            <person name="Soni A."/>
            <person name="Oey I."/>
            <person name="Silcock P."/>
            <person name="Bremer P."/>
        </authorList>
    </citation>
    <scope>NUCLEOTIDE SEQUENCE [LARGE SCALE GENOMIC DNA]</scope>
    <source>
        <strain evidence="11 12">NZAS03</strain>
    </source>
</reference>
<evidence type="ECO:0000313" key="11">
    <source>
        <dbReference type="EMBL" id="OKA38743.1"/>
    </source>
</evidence>
<evidence type="ECO:0000256" key="8">
    <source>
        <dbReference type="ARBA" id="ARBA00048741"/>
    </source>
</evidence>
<evidence type="ECO:0000259" key="10">
    <source>
        <dbReference type="PROSITE" id="PS51278"/>
    </source>
</evidence>
<comment type="catalytic activity">
    <reaction evidence="8">
        <text>L-aspartate + L-glutamine + ATP + H2O = L-asparagine + L-glutamate + AMP + diphosphate + H(+)</text>
        <dbReference type="Rhea" id="RHEA:12228"/>
        <dbReference type="ChEBI" id="CHEBI:15377"/>
        <dbReference type="ChEBI" id="CHEBI:15378"/>
        <dbReference type="ChEBI" id="CHEBI:29985"/>
        <dbReference type="ChEBI" id="CHEBI:29991"/>
        <dbReference type="ChEBI" id="CHEBI:30616"/>
        <dbReference type="ChEBI" id="CHEBI:33019"/>
        <dbReference type="ChEBI" id="CHEBI:58048"/>
        <dbReference type="ChEBI" id="CHEBI:58359"/>
        <dbReference type="ChEBI" id="CHEBI:456215"/>
        <dbReference type="EC" id="6.3.5.4"/>
    </reaction>
</comment>
<proteinExistence type="inferred from homology"/>
<dbReference type="InterPro" id="IPR051786">
    <property type="entry name" value="ASN_synthetase/amidase"/>
</dbReference>
<dbReference type="CDD" id="cd01991">
    <property type="entry name" value="Asn_synthase_B_C"/>
    <property type="match status" value="1"/>
</dbReference>
<evidence type="ECO:0000256" key="3">
    <source>
        <dbReference type="ARBA" id="ARBA00012737"/>
    </source>
</evidence>
<dbReference type="SUPFAM" id="SSF56235">
    <property type="entry name" value="N-terminal nucleophile aminohydrolases (Ntn hydrolases)"/>
    <property type="match status" value="1"/>
</dbReference>
<dbReference type="PROSITE" id="PS51278">
    <property type="entry name" value="GATASE_TYPE_2"/>
    <property type="match status" value="1"/>
</dbReference>
<comment type="pathway">
    <text evidence="1">Amino-acid biosynthesis; L-asparagine biosynthesis; L-asparagine from L-aspartate (L-Gln route): step 1/1.</text>
</comment>
<evidence type="ECO:0000256" key="4">
    <source>
        <dbReference type="ARBA" id="ARBA00022741"/>
    </source>
</evidence>
<dbReference type="InterPro" id="IPR017932">
    <property type="entry name" value="GATase_2_dom"/>
</dbReference>
<name>A0A1C4FN44_BACCE</name>
<keyword evidence="5 9" id="KW-0067">ATP-binding</keyword>
<evidence type="ECO:0000256" key="1">
    <source>
        <dbReference type="ARBA" id="ARBA00005187"/>
    </source>
</evidence>
<evidence type="ECO:0000256" key="2">
    <source>
        <dbReference type="ARBA" id="ARBA00005752"/>
    </source>
</evidence>
<keyword evidence="7" id="KW-0315">Glutamine amidotransferase</keyword>
<dbReference type="Gene3D" id="3.60.20.10">
    <property type="entry name" value="Glutamine Phosphoribosylpyrophosphate, subunit 1, domain 1"/>
    <property type="match status" value="1"/>
</dbReference>
<dbReference type="Pfam" id="PF13537">
    <property type="entry name" value="GATase_7"/>
    <property type="match status" value="1"/>
</dbReference>
<feature type="domain" description="Glutamine amidotransferase type-2" evidence="10">
    <location>
        <begin position="2"/>
        <end position="213"/>
    </location>
</feature>
<keyword evidence="6" id="KW-0028">Amino-acid biosynthesis</keyword>
<dbReference type="Pfam" id="PF00733">
    <property type="entry name" value="Asn_synthase"/>
    <property type="match status" value="1"/>
</dbReference>
<dbReference type="GO" id="GO:0005524">
    <property type="term" value="F:ATP binding"/>
    <property type="evidence" value="ECO:0007669"/>
    <property type="project" value="UniProtKB-KW"/>
</dbReference>
<comment type="caution">
    <text evidence="11">The sequence shown here is derived from an EMBL/GenBank/DDBJ whole genome shotgun (WGS) entry which is preliminary data.</text>
</comment>
<protein>
    <recommendedName>
        <fullName evidence="3">asparagine synthase (glutamine-hydrolyzing)</fullName>
        <ecNumber evidence="3">6.3.5.4</ecNumber>
    </recommendedName>
</protein>
<dbReference type="AlphaFoldDB" id="A0A1C4FN44"/>
<dbReference type="SUPFAM" id="SSF52402">
    <property type="entry name" value="Adenine nucleotide alpha hydrolases-like"/>
    <property type="match status" value="1"/>
</dbReference>
<organism evidence="11 12">
    <name type="scientific">Bacillus cereus</name>
    <dbReference type="NCBI Taxonomy" id="1396"/>
    <lineage>
        <taxon>Bacteria</taxon>
        <taxon>Bacillati</taxon>
        <taxon>Bacillota</taxon>
        <taxon>Bacilli</taxon>
        <taxon>Bacillales</taxon>
        <taxon>Bacillaceae</taxon>
        <taxon>Bacillus</taxon>
        <taxon>Bacillus cereus group</taxon>
    </lineage>
</organism>
<dbReference type="InterPro" id="IPR006426">
    <property type="entry name" value="Asn_synth_AEB"/>
</dbReference>
<sequence>MSGITGVYYKEKLIPDRAAVLRMINENLTRGNDYVQVYVEEQIGFGFNALNLTTESMRERQPFSKEGITIMADVRLDRRERLVNEFNQSGMHSSIQETDVELLWKAYTKWGIDFPKYIYGEFSFAIWDANVKRLLCGRDYLGFRPLFYKWNGKNLEFSSMLEGLIYGTNHSLKWDREYFIEYITEQGFVRTDKTPYEGVKRLPAAHILILQEGRLEVKKYWDIEQVENIEYSDSESYEERFREIFFQAVKDCMRSNSPVSVAMSGGLDSTSIFSAGKLLNEKNNKTEFFPVSLVFDKYASDDERKYIELINQKYNVRSHEIVADDLWSFKNFPYDAPSTAEPFVNASTFGVQESLYAKAKEANANIMLTGAGGDEVLSGSNLVISDYIWNFKWGKAIRDVKQLAYLREEPFFKNLLQYGIHPLFKKVQMNASPWLAKDIQDAMTVKGIARGRLARGKQENQITTNITPFIDQYIAAPLGMEARHPFLDRELVEFLIAIPMEQKLQGSIKKLILKNAMKEILPEPIRKRIDKTAHYSVIYSGLQREWPEMAKAYSKGYLADLGLVDHEGFKKDLHLWRQGETNNVDYLWTIATLELWFYRLDNKQPKKLHG</sequence>
<comment type="similarity">
    <text evidence="2">Belongs to the asparagine synthetase family.</text>
</comment>
<dbReference type="EMBL" id="MPON01000002">
    <property type="protein sequence ID" value="OKA38743.1"/>
    <property type="molecule type" value="Genomic_DNA"/>
</dbReference>
<evidence type="ECO:0000256" key="9">
    <source>
        <dbReference type="PIRSR" id="PIRSR001589-2"/>
    </source>
</evidence>
<dbReference type="RefSeq" id="WP_073516998.1">
    <property type="nucleotide sequence ID" value="NZ_MPOM01000007.1"/>
</dbReference>
<dbReference type="InterPro" id="IPR029055">
    <property type="entry name" value="Ntn_hydrolases_N"/>
</dbReference>
<dbReference type="InterPro" id="IPR033738">
    <property type="entry name" value="AsnB_N"/>
</dbReference>
<evidence type="ECO:0000313" key="12">
    <source>
        <dbReference type="Proteomes" id="UP000186535"/>
    </source>
</evidence>
<dbReference type="PANTHER" id="PTHR43284:SF1">
    <property type="entry name" value="ASPARAGINE SYNTHETASE"/>
    <property type="match status" value="1"/>
</dbReference>
<dbReference type="InterPro" id="IPR014729">
    <property type="entry name" value="Rossmann-like_a/b/a_fold"/>
</dbReference>
<dbReference type="PANTHER" id="PTHR43284">
    <property type="entry name" value="ASPARAGINE SYNTHETASE (GLUTAMINE-HYDROLYZING)"/>
    <property type="match status" value="1"/>
</dbReference>
<dbReference type="PIRSF" id="PIRSF001589">
    <property type="entry name" value="Asn_synthetase_glu-h"/>
    <property type="match status" value="1"/>
</dbReference>
<dbReference type="InterPro" id="IPR001962">
    <property type="entry name" value="Asn_synthase"/>
</dbReference>
<dbReference type="GO" id="GO:0006529">
    <property type="term" value="P:asparagine biosynthetic process"/>
    <property type="evidence" value="ECO:0007669"/>
    <property type="project" value="UniProtKB-KW"/>
</dbReference>
<feature type="binding site" evidence="9">
    <location>
        <position position="291"/>
    </location>
    <ligand>
        <name>ATP</name>
        <dbReference type="ChEBI" id="CHEBI:30616"/>
    </ligand>
</feature>
<dbReference type="EC" id="6.3.5.4" evidence="3"/>
<dbReference type="CDD" id="cd00712">
    <property type="entry name" value="AsnB"/>
    <property type="match status" value="1"/>
</dbReference>
<gene>
    <name evidence="11" type="ORF">BJR07_12600</name>
</gene>
<dbReference type="Proteomes" id="UP000186535">
    <property type="component" value="Unassembled WGS sequence"/>
</dbReference>
<evidence type="ECO:0000256" key="7">
    <source>
        <dbReference type="ARBA" id="ARBA00022962"/>
    </source>
</evidence>
<dbReference type="GO" id="GO:0004066">
    <property type="term" value="F:asparagine synthase (glutamine-hydrolyzing) activity"/>
    <property type="evidence" value="ECO:0007669"/>
    <property type="project" value="UniProtKB-EC"/>
</dbReference>
<feature type="binding site" evidence="9">
    <location>
        <position position="99"/>
    </location>
    <ligand>
        <name>L-glutamine</name>
        <dbReference type="ChEBI" id="CHEBI:58359"/>
    </ligand>
</feature>
<evidence type="ECO:0000256" key="6">
    <source>
        <dbReference type="ARBA" id="ARBA00022888"/>
    </source>
</evidence>
<dbReference type="Gene3D" id="3.40.50.620">
    <property type="entry name" value="HUPs"/>
    <property type="match status" value="1"/>
</dbReference>
<evidence type="ECO:0000256" key="5">
    <source>
        <dbReference type="ARBA" id="ARBA00022840"/>
    </source>
</evidence>
<keyword evidence="6" id="KW-0061">Asparagine biosynthesis</keyword>
<keyword evidence="4 9" id="KW-0547">Nucleotide-binding</keyword>